<proteinExistence type="predicted"/>
<dbReference type="InterPro" id="IPR053937">
    <property type="entry name" value="GOST_TM"/>
</dbReference>
<feature type="signal peptide" evidence="8">
    <location>
        <begin position="1"/>
        <end position="26"/>
    </location>
</feature>
<accession>A0A1Q9EM32</accession>
<evidence type="ECO:0000256" key="5">
    <source>
        <dbReference type="ARBA" id="ARBA00023136"/>
    </source>
</evidence>
<organism evidence="10 11">
    <name type="scientific">Symbiodinium microadriaticum</name>
    <name type="common">Dinoflagellate</name>
    <name type="synonym">Zooxanthella microadriatica</name>
    <dbReference type="NCBI Taxonomy" id="2951"/>
    <lineage>
        <taxon>Eukaryota</taxon>
        <taxon>Sar</taxon>
        <taxon>Alveolata</taxon>
        <taxon>Dinophyceae</taxon>
        <taxon>Suessiales</taxon>
        <taxon>Symbiodiniaceae</taxon>
        <taxon>Symbiodinium</taxon>
    </lineage>
</organism>
<name>A0A1Q9EM32_SYMMI</name>
<keyword evidence="11" id="KW-1185">Reference proteome</keyword>
<keyword evidence="5 7" id="KW-0472">Membrane</keyword>
<gene>
    <name evidence="10" type="primary">Gpr107</name>
    <name evidence="10" type="ORF">AK812_SmicGene8013</name>
</gene>
<evidence type="ECO:0000259" key="9">
    <source>
        <dbReference type="Pfam" id="PF06814"/>
    </source>
</evidence>
<evidence type="ECO:0000256" key="6">
    <source>
        <dbReference type="SAM" id="MobiDB-lite"/>
    </source>
</evidence>
<keyword evidence="3 8" id="KW-0732">Signal</keyword>
<evidence type="ECO:0000256" key="2">
    <source>
        <dbReference type="ARBA" id="ARBA00022692"/>
    </source>
</evidence>
<evidence type="ECO:0000256" key="1">
    <source>
        <dbReference type="ARBA" id="ARBA00004141"/>
    </source>
</evidence>
<feature type="region of interest" description="Disordered" evidence="6">
    <location>
        <begin position="409"/>
        <end position="467"/>
    </location>
</feature>
<comment type="caution">
    <text evidence="10">The sequence shown here is derived from an EMBL/GenBank/DDBJ whole genome shotgun (WGS) entry which is preliminary data.</text>
</comment>
<feature type="chain" id="PRO_5012706116" evidence="8">
    <location>
        <begin position="27"/>
        <end position="467"/>
    </location>
</feature>
<feature type="transmembrane region" description="Helical" evidence="7">
    <location>
        <begin position="259"/>
        <end position="278"/>
    </location>
</feature>
<keyword evidence="2 7" id="KW-0812">Transmembrane</keyword>
<feature type="compositionally biased region" description="Basic and acidic residues" evidence="6">
    <location>
        <begin position="448"/>
        <end position="460"/>
    </location>
</feature>
<protein>
    <submittedName>
        <fullName evidence="10">Protein GPR107</fullName>
    </submittedName>
</protein>
<feature type="transmembrane region" description="Helical" evidence="7">
    <location>
        <begin position="338"/>
        <end position="357"/>
    </location>
</feature>
<feature type="domain" description="GOST seven transmembrane" evidence="9">
    <location>
        <begin position="186"/>
        <end position="390"/>
    </location>
</feature>
<evidence type="ECO:0000256" key="7">
    <source>
        <dbReference type="SAM" id="Phobius"/>
    </source>
</evidence>
<dbReference type="GO" id="GO:0005794">
    <property type="term" value="C:Golgi apparatus"/>
    <property type="evidence" value="ECO:0007669"/>
    <property type="project" value="TreeGrafter"/>
</dbReference>
<dbReference type="Proteomes" id="UP000186817">
    <property type="component" value="Unassembled WGS sequence"/>
</dbReference>
<evidence type="ECO:0000256" key="8">
    <source>
        <dbReference type="SAM" id="SignalP"/>
    </source>
</evidence>
<dbReference type="PANTHER" id="PTHR21229">
    <property type="entry name" value="LUNG SEVEN TRANSMEMBRANE RECEPTOR"/>
    <property type="match status" value="1"/>
</dbReference>
<dbReference type="InterPro" id="IPR009637">
    <property type="entry name" value="GPR107/GPR108-like"/>
</dbReference>
<comment type="subcellular location">
    <subcellularLocation>
        <location evidence="1">Membrane</location>
        <topology evidence="1">Multi-pass membrane protein</topology>
    </subcellularLocation>
</comment>
<evidence type="ECO:0000313" key="10">
    <source>
        <dbReference type="EMBL" id="OLQ08485.1"/>
    </source>
</evidence>
<dbReference type="Pfam" id="PF06814">
    <property type="entry name" value="GOST_TM"/>
    <property type="match status" value="1"/>
</dbReference>
<feature type="transmembrane region" description="Helical" evidence="7">
    <location>
        <begin position="227"/>
        <end position="247"/>
    </location>
</feature>
<dbReference type="OrthoDB" id="446247at2759"/>
<evidence type="ECO:0000313" key="11">
    <source>
        <dbReference type="Proteomes" id="UP000186817"/>
    </source>
</evidence>
<evidence type="ECO:0000256" key="4">
    <source>
        <dbReference type="ARBA" id="ARBA00022989"/>
    </source>
</evidence>
<feature type="transmembrane region" description="Helical" evidence="7">
    <location>
        <begin position="188"/>
        <end position="207"/>
    </location>
</feature>
<reference evidence="10 11" key="1">
    <citation type="submission" date="2016-02" db="EMBL/GenBank/DDBJ databases">
        <title>Genome analysis of coral dinoflagellate symbionts highlights evolutionary adaptations to a symbiotic lifestyle.</title>
        <authorList>
            <person name="Aranda M."/>
            <person name="Li Y."/>
            <person name="Liew Y.J."/>
            <person name="Baumgarten S."/>
            <person name="Simakov O."/>
            <person name="Wilson M."/>
            <person name="Piel J."/>
            <person name="Ashoor H."/>
            <person name="Bougouffa S."/>
            <person name="Bajic V.B."/>
            <person name="Ryu T."/>
            <person name="Ravasi T."/>
            <person name="Bayer T."/>
            <person name="Micklem G."/>
            <person name="Kim H."/>
            <person name="Bhak J."/>
            <person name="Lajeunesse T.C."/>
            <person name="Voolstra C.R."/>
        </authorList>
    </citation>
    <scope>NUCLEOTIDE SEQUENCE [LARGE SCALE GENOMIC DNA]</scope>
    <source>
        <strain evidence="10 11">CCMP2467</strain>
    </source>
</reference>
<dbReference type="AlphaFoldDB" id="A0A1Q9EM32"/>
<keyword evidence="4 7" id="KW-1133">Transmembrane helix</keyword>
<sequence length="467" mass="52658">MAGHGRLARSLQVWCLAYLCLLGAQAEQVQVNFQMSNNIASWLVSDYGLEVGGSITMELTNSQPANDTYVLILTRGQLLEWRDADDNLVILTPLNDKAPRPLNSFLVSAWRSNLRDHLQGTFRAEEATGGRNRYNVVIMSATKSPLHIRGKLTLENPNGQQLSIQMTAVFTALGLITRPRSGRNALHCLALTVIFLRGVSLLLRWLDYRIIATTGVESSAVDITWKLLSKVQNILELMAFLLISLGWKVLRSSLDVSEIRFAVAVSIISFYLGVFQVACTTQATCSGYQLSRYILHSLCFLVVIVAMNFNLQKLASAISEAPATVESGKLYRKLSAYYIFRWVFLGFIIAPTVELFLKVTVVPWDAQWLYIAIQELRTWVIYALLIYAFRMTPASPRVFELTREVVTPREGEEGNDANSEASEEDMPAPPWACSWGQAGPRVRSVRRRQFDRGRKKEKWYSRMVSFN</sequence>
<dbReference type="EMBL" id="LSRX01000117">
    <property type="protein sequence ID" value="OLQ08485.1"/>
    <property type="molecule type" value="Genomic_DNA"/>
</dbReference>
<evidence type="ECO:0000256" key="3">
    <source>
        <dbReference type="ARBA" id="ARBA00022729"/>
    </source>
</evidence>
<feature type="transmembrane region" description="Helical" evidence="7">
    <location>
        <begin position="369"/>
        <end position="389"/>
    </location>
</feature>
<feature type="transmembrane region" description="Helical" evidence="7">
    <location>
        <begin position="290"/>
        <end position="309"/>
    </location>
</feature>
<dbReference type="GO" id="GO:0016020">
    <property type="term" value="C:membrane"/>
    <property type="evidence" value="ECO:0007669"/>
    <property type="project" value="UniProtKB-SubCell"/>
</dbReference>